<organism evidence="1">
    <name type="scientific">viral metagenome</name>
    <dbReference type="NCBI Taxonomy" id="1070528"/>
    <lineage>
        <taxon>unclassified sequences</taxon>
        <taxon>metagenomes</taxon>
        <taxon>organismal metagenomes</taxon>
    </lineage>
</organism>
<protein>
    <submittedName>
        <fullName evidence="1">Uncharacterized protein</fullName>
    </submittedName>
</protein>
<accession>A0A6M3X648</accession>
<dbReference type="EMBL" id="MT143966">
    <property type="protein sequence ID" value="QJH93320.1"/>
    <property type="molecule type" value="Genomic_DNA"/>
</dbReference>
<evidence type="ECO:0000313" key="1">
    <source>
        <dbReference type="EMBL" id="QJH93320.1"/>
    </source>
</evidence>
<dbReference type="AlphaFoldDB" id="A0A6M3X648"/>
<name>A0A6M3X648_9ZZZZ</name>
<sequence length="66" mass="7481">MTIFMKLIFSALMVFNLYLFATIGDTAKADIIHQSELIPSRISKVIEMVSASIQEGPKHKHNLEVY</sequence>
<proteinExistence type="predicted"/>
<reference evidence="1" key="1">
    <citation type="submission" date="2020-03" db="EMBL/GenBank/DDBJ databases">
        <title>The deep terrestrial virosphere.</title>
        <authorList>
            <person name="Holmfeldt K."/>
            <person name="Nilsson E."/>
            <person name="Simone D."/>
            <person name="Lopez-Fernandez M."/>
            <person name="Wu X."/>
            <person name="de Brujin I."/>
            <person name="Lundin D."/>
            <person name="Andersson A."/>
            <person name="Bertilsson S."/>
            <person name="Dopson M."/>
        </authorList>
    </citation>
    <scope>NUCLEOTIDE SEQUENCE</scope>
    <source>
        <strain evidence="1">MM171B04462</strain>
    </source>
</reference>
<gene>
    <name evidence="1" type="ORF">MM171B04462_0006</name>
</gene>